<feature type="signal peptide" evidence="2">
    <location>
        <begin position="1"/>
        <end position="23"/>
    </location>
</feature>
<feature type="region of interest" description="Disordered" evidence="1">
    <location>
        <begin position="26"/>
        <end position="50"/>
    </location>
</feature>
<keyword evidence="4" id="KW-1185">Reference proteome</keyword>
<evidence type="ECO:0000256" key="2">
    <source>
        <dbReference type="SAM" id="SignalP"/>
    </source>
</evidence>
<name>A0A562BVD3_9BURK</name>
<protein>
    <submittedName>
        <fullName evidence="3">Uncharacterized protein</fullName>
    </submittedName>
</protein>
<dbReference type="Proteomes" id="UP000318141">
    <property type="component" value="Unassembled WGS sequence"/>
</dbReference>
<comment type="caution">
    <text evidence="3">The sequence shown here is derived from an EMBL/GenBank/DDBJ whole genome shotgun (WGS) entry which is preliminary data.</text>
</comment>
<accession>A0A562BVD3</accession>
<evidence type="ECO:0000256" key="1">
    <source>
        <dbReference type="SAM" id="MobiDB-lite"/>
    </source>
</evidence>
<proteinExistence type="predicted"/>
<dbReference type="OrthoDB" id="8943325at2"/>
<dbReference type="AlphaFoldDB" id="A0A562BVD3"/>
<evidence type="ECO:0000313" key="4">
    <source>
        <dbReference type="Proteomes" id="UP000318141"/>
    </source>
</evidence>
<feature type="chain" id="PRO_5022155533" evidence="2">
    <location>
        <begin position="24"/>
        <end position="210"/>
    </location>
</feature>
<feature type="region of interest" description="Disordered" evidence="1">
    <location>
        <begin position="177"/>
        <end position="210"/>
    </location>
</feature>
<keyword evidence="2" id="KW-0732">Signal</keyword>
<sequence length="210" mass="21631">MKHLLLAACLGAFTLGAGGAALAQDSKAPAKSTTAKKSTATKPKAKASKKRTAKAGAAAVAAAAVVPEGEKWQCELGKALYISGNMLRDEVITVHWDGRNHRLPRQATVTGADRYFDAQSGLDLVVIPSKAMLFDRNHGQRLADECQTADMLAGGSAPTQAGALRAPVTTPLLVAQPPAQAAVPAQPGDGATTPQPAVPGQQAQQQAPRQ</sequence>
<dbReference type="EMBL" id="VLJN01000001">
    <property type="protein sequence ID" value="TWG89152.1"/>
    <property type="molecule type" value="Genomic_DNA"/>
</dbReference>
<evidence type="ECO:0000313" key="3">
    <source>
        <dbReference type="EMBL" id="TWG89152.1"/>
    </source>
</evidence>
<reference evidence="3 4" key="1">
    <citation type="submission" date="2019-07" db="EMBL/GenBank/DDBJ databases">
        <title>Genome sequencing of lignin-degrading bacterial isolates.</title>
        <authorList>
            <person name="Gladden J."/>
        </authorList>
    </citation>
    <scope>NUCLEOTIDE SEQUENCE [LARGE SCALE GENOMIC DNA]</scope>
    <source>
        <strain evidence="3 4">J11</strain>
    </source>
</reference>
<feature type="compositionally biased region" description="Low complexity" evidence="1">
    <location>
        <begin position="26"/>
        <end position="42"/>
    </location>
</feature>
<gene>
    <name evidence="3" type="ORF">L602_000100000420</name>
</gene>
<organism evidence="3 4">
    <name type="scientific">Cupriavidus gilardii J11</name>
    <dbReference type="NCBI Taxonomy" id="936133"/>
    <lineage>
        <taxon>Bacteria</taxon>
        <taxon>Pseudomonadati</taxon>
        <taxon>Pseudomonadota</taxon>
        <taxon>Betaproteobacteria</taxon>
        <taxon>Burkholderiales</taxon>
        <taxon>Burkholderiaceae</taxon>
        <taxon>Cupriavidus</taxon>
    </lineage>
</organism>